<dbReference type="AlphaFoldDB" id="A0A1A0VYH9"/>
<feature type="compositionally biased region" description="Polar residues" evidence="1">
    <location>
        <begin position="187"/>
        <end position="196"/>
    </location>
</feature>
<feature type="region of interest" description="Disordered" evidence="1">
    <location>
        <begin position="166"/>
        <end position="196"/>
    </location>
</feature>
<evidence type="ECO:0000313" key="4">
    <source>
        <dbReference type="Proteomes" id="UP000094008"/>
    </source>
</evidence>
<keyword evidence="2" id="KW-0472">Membrane</keyword>
<feature type="transmembrane region" description="Helical" evidence="2">
    <location>
        <begin position="7"/>
        <end position="30"/>
    </location>
</feature>
<name>A0A1A0VYH9_MYCPR</name>
<gene>
    <name evidence="3" type="ORF">A5779_30945</name>
</gene>
<feature type="transmembrane region" description="Helical" evidence="2">
    <location>
        <begin position="36"/>
        <end position="59"/>
    </location>
</feature>
<comment type="caution">
    <text evidence="3">The sequence shown here is derived from an EMBL/GenBank/DDBJ whole genome shotgun (WGS) entry which is preliminary data.</text>
</comment>
<keyword evidence="2" id="KW-1133">Transmembrane helix</keyword>
<keyword evidence="2" id="KW-0812">Transmembrane</keyword>
<sequence>MEYPHTIRVMVGLMVIAAVIFFSVTAYAFATQGHQNMVVVAGFVVVFCAFYFGATKFGIPLLMRRFYDRATRGGVLCDVFPAGCPDANLAILIDARLSDAQAAYVHDVMTTWLGRLASDPTVQAQAGDLFADGPIRVADELAGPAARGGFLVASDKNPGNGWRLILPEENPRDPQRPYTKGLVVKVNTPSPESAGQ</sequence>
<protein>
    <submittedName>
        <fullName evidence="3">Uncharacterized protein</fullName>
    </submittedName>
</protein>
<evidence type="ECO:0000256" key="2">
    <source>
        <dbReference type="SAM" id="Phobius"/>
    </source>
</evidence>
<proteinExistence type="predicted"/>
<evidence type="ECO:0000256" key="1">
    <source>
        <dbReference type="SAM" id="MobiDB-lite"/>
    </source>
</evidence>
<accession>A0A1A0VYH9</accession>
<reference evidence="4" key="1">
    <citation type="submission" date="2016-06" db="EMBL/GenBank/DDBJ databases">
        <authorList>
            <person name="Sutton G."/>
            <person name="Brinkac L."/>
            <person name="Sanka R."/>
            <person name="Adams M."/>
            <person name="Lau E."/>
            <person name="Mehaffy C."/>
            <person name="Tameris M."/>
            <person name="Hatherill M."/>
            <person name="Hanekom W."/>
            <person name="Mahomed H."/>
            <person name="Mcshane H."/>
        </authorList>
    </citation>
    <scope>NUCLEOTIDE SEQUENCE [LARGE SCALE GENOMIC DNA]</scope>
    <source>
        <strain evidence="4">852002-10433_SCH5171157</strain>
    </source>
</reference>
<dbReference type="EMBL" id="LZSY01000116">
    <property type="protein sequence ID" value="OBB88282.1"/>
    <property type="molecule type" value="Genomic_DNA"/>
</dbReference>
<organism evidence="3 4">
    <name type="scientific">Mycolicibacterium peregrinum</name>
    <name type="common">Mycobacterium peregrinum</name>
    <dbReference type="NCBI Taxonomy" id="43304"/>
    <lineage>
        <taxon>Bacteria</taxon>
        <taxon>Bacillati</taxon>
        <taxon>Actinomycetota</taxon>
        <taxon>Actinomycetes</taxon>
        <taxon>Mycobacteriales</taxon>
        <taxon>Mycobacteriaceae</taxon>
        <taxon>Mycolicibacterium</taxon>
    </lineage>
</organism>
<evidence type="ECO:0000313" key="3">
    <source>
        <dbReference type="EMBL" id="OBB88282.1"/>
    </source>
</evidence>
<dbReference type="Proteomes" id="UP000094008">
    <property type="component" value="Unassembled WGS sequence"/>
</dbReference>